<protein>
    <submittedName>
        <fullName evidence="1">Uncharacterized protein</fullName>
    </submittedName>
</protein>
<reference evidence="1" key="1">
    <citation type="submission" date="2018-02" db="EMBL/GenBank/DDBJ databases">
        <title>Rhizophora mucronata_Transcriptome.</title>
        <authorList>
            <person name="Meera S.P."/>
            <person name="Sreeshan A."/>
            <person name="Augustine A."/>
        </authorList>
    </citation>
    <scope>NUCLEOTIDE SEQUENCE</scope>
    <source>
        <tissue evidence="1">Leaf</tissue>
    </source>
</reference>
<dbReference type="EMBL" id="GGEC01051917">
    <property type="protein sequence ID" value="MBX32401.1"/>
    <property type="molecule type" value="Transcribed_RNA"/>
</dbReference>
<organism evidence="1">
    <name type="scientific">Rhizophora mucronata</name>
    <name type="common">Asiatic mangrove</name>
    <dbReference type="NCBI Taxonomy" id="61149"/>
    <lineage>
        <taxon>Eukaryota</taxon>
        <taxon>Viridiplantae</taxon>
        <taxon>Streptophyta</taxon>
        <taxon>Embryophyta</taxon>
        <taxon>Tracheophyta</taxon>
        <taxon>Spermatophyta</taxon>
        <taxon>Magnoliopsida</taxon>
        <taxon>eudicotyledons</taxon>
        <taxon>Gunneridae</taxon>
        <taxon>Pentapetalae</taxon>
        <taxon>rosids</taxon>
        <taxon>fabids</taxon>
        <taxon>Malpighiales</taxon>
        <taxon>Rhizophoraceae</taxon>
        <taxon>Rhizophora</taxon>
    </lineage>
</organism>
<accession>A0A2P2MQA1</accession>
<proteinExistence type="predicted"/>
<name>A0A2P2MQA1_RHIMU</name>
<evidence type="ECO:0000313" key="1">
    <source>
        <dbReference type="EMBL" id="MBX32401.1"/>
    </source>
</evidence>
<sequence length="12" mass="1480">MRYQQILCQIPS</sequence>